<dbReference type="GO" id="GO:0006437">
    <property type="term" value="P:tyrosyl-tRNA aminoacylation"/>
    <property type="evidence" value="ECO:0007669"/>
    <property type="project" value="UniProtKB-UniRule"/>
</dbReference>
<comment type="catalytic activity">
    <reaction evidence="8 9">
        <text>tRNA(Tyr) + L-tyrosine + ATP = L-tyrosyl-tRNA(Tyr) + AMP + diphosphate + H(+)</text>
        <dbReference type="Rhea" id="RHEA:10220"/>
        <dbReference type="Rhea" id="RHEA-COMP:9706"/>
        <dbReference type="Rhea" id="RHEA-COMP:9707"/>
        <dbReference type="ChEBI" id="CHEBI:15378"/>
        <dbReference type="ChEBI" id="CHEBI:30616"/>
        <dbReference type="ChEBI" id="CHEBI:33019"/>
        <dbReference type="ChEBI" id="CHEBI:58315"/>
        <dbReference type="ChEBI" id="CHEBI:78442"/>
        <dbReference type="ChEBI" id="CHEBI:78536"/>
        <dbReference type="ChEBI" id="CHEBI:456215"/>
        <dbReference type="EC" id="6.1.1.1"/>
    </reaction>
</comment>
<evidence type="ECO:0000313" key="12">
    <source>
        <dbReference type="Proteomes" id="UP000239724"/>
    </source>
</evidence>
<feature type="binding site" evidence="9">
    <location>
        <position position="178"/>
    </location>
    <ligand>
        <name>L-tyrosine</name>
        <dbReference type="ChEBI" id="CHEBI:58315"/>
    </ligand>
</feature>
<dbReference type="PRINTS" id="PR01040">
    <property type="entry name" value="TRNASYNTHTYR"/>
</dbReference>
<keyword evidence="2 9" id="KW-0436">Ligase</keyword>
<keyword evidence="6 9" id="KW-0648">Protein biosynthesis</keyword>
<dbReference type="PROSITE" id="PS50889">
    <property type="entry name" value="S4"/>
    <property type="match status" value="1"/>
</dbReference>
<dbReference type="GO" id="GO:0005524">
    <property type="term" value="F:ATP binding"/>
    <property type="evidence" value="ECO:0007669"/>
    <property type="project" value="UniProtKB-UniRule"/>
</dbReference>
<proteinExistence type="inferred from homology"/>
<dbReference type="Proteomes" id="UP000239724">
    <property type="component" value="Unassembled WGS sequence"/>
</dbReference>
<keyword evidence="12" id="KW-1185">Reference proteome</keyword>
<keyword evidence="4 9" id="KW-0067">ATP-binding</keyword>
<dbReference type="NCBIfam" id="TIGR00234">
    <property type="entry name" value="tyrS"/>
    <property type="match status" value="1"/>
</dbReference>
<keyword evidence="7 9" id="KW-0030">Aminoacyl-tRNA synthetase</keyword>
<dbReference type="Pfam" id="PF00579">
    <property type="entry name" value="tRNA-synt_1b"/>
    <property type="match status" value="1"/>
</dbReference>
<comment type="similarity">
    <text evidence="9">Belongs to the class-I aminoacyl-tRNA synthetase family. TyrS type 1 subfamily.</text>
</comment>
<gene>
    <name evidence="9" type="primary">tyrS</name>
    <name evidence="11" type="ORF">CCS01_29325</name>
</gene>
<dbReference type="PANTHER" id="PTHR11766:SF0">
    <property type="entry name" value="TYROSINE--TRNA LIGASE, MITOCHONDRIAL"/>
    <property type="match status" value="1"/>
</dbReference>
<organism evidence="11 12">
    <name type="scientific">Rhodopila globiformis</name>
    <name type="common">Rhodopseudomonas globiformis</name>
    <dbReference type="NCBI Taxonomy" id="1071"/>
    <lineage>
        <taxon>Bacteria</taxon>
        <taxon>Pseudomonadati</taxon>
        <taxon>Pseudomonadota</taxon>
        <taxon>Alphaproteobacteria</taxon>
        <taxon>Acetobacterales</taxon>
        <taxon>Acetobacteraceae</taxon>
        <taxon>Rhodopila</taxon>
    </lineage>
</organism>
<dbReference type="CDD" id="cd00805">
    <property type="entry name" value="TyrRS_core"/>
    <property type="match status" value="1"/>
</dbReference>
<keyword evidence="5 10" id="KW-0694">RNA-binding</keyword>
<comment type="function">
    <text evidence="9">Catalyzes the attachment of tyrosine to tRNA(Tyr) in a two-step reaction: tyrosine is first activated by ATP to form Tyr-AMP and then transferred to the acceptor end of tRNA(Tyr).</text>
</comment>
<evidence type="ECO:0000256" key="8">
    <source>
        <dbReference type="ARBA" id="ARBA00048248"/>
    </source>
</evidence>
<dbReference type="InterPro" id="IPR036986">
    <property type="entry name" value="S4_RNA-bd_sf"/>
</dbReference>
<evidence type="ECO:0000256" key="2">
    <source>
        <dbReference type="ARBA" id="ARBA00022598"/>
    </source>
</evidence>
<accession>A0A2S6MWU2</accession>
<feature type="short sequence motif" description="'HIGH' region" evidence="9">
    <location>
        <begin position="42"/>
        <end position="51"/>
    </location>
</feature>
<evidence type="ECO:0000256" key="4">
    <source>
        <dbReference type="ARBA" id="ARBA00022840"/>
    </source>
</evidence>
<dbReference type="Gene3D" id="3.40.50.620">
    <property type="entry name" value="HUPs"/>
    <property type="match status" value="1"/>
</dbReference>
<dbReference type="Gene3D" id="3.10.290.10">
    <property type="entry name" value="RNA-binding S4 domain"/>
    <property type="match status" value="1"/>
</dbReference>
<dbReference type="InterPro" id="IPR002305">
    <property type="entry name" value="aa-tRNA-synth_Ic"/>
</dbReference>
<dbReference type="InterPro" id="IPR002307">
    <property type="entry name" value="Tyr-tRNA-ligase"/>
</dbReference>
<dbReference type="InterPro" id="IPR024107">
    <property type="entry name" value="Tyr-tRNA-ligase_bac_1"/>
</dbReference>
<dbReference type="GO" id="GO:0005829">
    <property type="term" value="C:cytosol"/>
    <property type="evidence" value="ECO:0007669"/>
    <property type="project" value="TreeGrafter"/>
</dbReference>
<dbReference type="InterPro" id="IPR014729">
    <property type="entry name" value="Rossmann-like_a/b/a_fold"/>
</dbReference>
<evidence type="ECO:0000313" key="11">
    <source>
        <dbReference type="EMBL" id="PPQ26834.1"/>
    </source>
</evidence>
<dbReference type="GO" id="GO:0003723">
    <property type="term" value="F:RNA binding"/>
    <property type="evidence" value="ECO:0007669"/>
    <property type="project" value="UniProtKB-KW"/>
</dbReference>
<evidence type="ECO:0000256" key="3">
    <source>
        <dbReference type="ARBA" id="ARBA00022741"/>
    </source>
</evidence>
<reference evidence="11 12" key="1">
    <citation type="journal article" date="2018" name="Arch. Microbiol.">
        <title>New insights into the metabolic potential of the phototrophic purple bacterium Rhodopila globiformis DSM 161(T) from its draft genome sequence and evidence for a vanadium-dependent nitrogenase.</title>
        <authorList>
            <person name="Imhoff J.F."/>
            <person name="Rahn T."/>
            <person name="Kunzel S."/>
            <person name="Neulinger S.C."/>
        </authorList>
    </citation>
    <scope>NUCLEOTIDE SEQUENCE [LARGE SCALE GENOMIC DNA]</scope>
    <source>
        <strain evidence="11 12">DSM 161</strain>
    </source>
</reference>
<dbReference type="AlphaFoldDB" id="A0A2S6MWU2"/>
<dbReference type="RefSeq" id="WP_104522399.1">
    <property type="nucleotide sequence ID" value="NZ_NHRY01000266.1"/>
</dbReference>
<comment type="subunit">
    <text evidence="9">Homodimer.</text>
</comment>
<evidence type="ECO:0000256" key="9">
    <source>
        <dbReference type="HAMAP-Rule" id="MF_02006"/>
    </source>
</evidence>
<dbReference type="InterPro" id="IPR024088">
    <property type="entry name" value="Tyr-tRNA-ligase_bac-type"/>
</dbReference>
<dbReference type="Gene3D" id="1.10.240.10">
    <property type="entry name" value="Tyrosyl-Transfer RNA Synthetase"/>
    <property type="match status" value="1"/>
</dbReference>
<dbReference type="OrthoDB" id="9804243at2"/>
<feature type="binding site" evidence="9">
    <location>
        <position position="37"/>
    </location>
    <ligand>
        <name>L-tyrosine</name>
        <dbReference type="ChEBI" id="CHEBI:58315"/>
    </ligand>
</feature>
<evidence type="ECO:0000256" key="10">
    <source>
        <dbReference type="PROSITE-ProRule" id="PRU00182"/>
    </source>
</evidence>
<feature type="short sequence motif" description="'KMSKS' region" evidence="9">
    <location>
        <begin position="234"/>
        <end position="238"/>
    </location>
</feature>
<evidence type="ECO:0000256" key="6">
    <source>
        <dbReference type="ARBA" id="ARBA00022917"/>
    </source>
</evidence>
<evidence type="ECO:0000256" key="7">
    <source>
        <dbReference type="ARBA" id="ARBA00023146"/>
    </source>
</evidence>
<protein>
    <recommendedName>
        <fullName evidence="9">Tyrosine--tRNA ligase</fullName>
        <ecNumber evidence="9">6.1.1.1</ecNumber>
    </recommendedName>
    <alternativeName>
        <fullName evidence="9">Tyrosyl-tRNA synthetase</fullName>
        <shortName evidence="9">TyrRS</shortName>
    </alternativeName>
</protein>
<keyword evidence="3 9" id="KW-0547">Nucleotide-binding</keyword>
<dbReference type="PANTHER" id="PTHR11766">
    <property type="entry name" value="TYROSYL-TRNA SYNTHETASE"/>
    <property type="match status" value="1"/>
</dbReference>
<evidence type="ECO:0000256" key="1">
    <source>
        <dbReference type="ARBA" id="ARBA00022490"/>
    </source>
</evidence>
<dbReference type="EMBL" id="NHRY01000266">
    <property type="protein sequence ID" value="PPQ26834.1"/>
    <property type="molecule type" value="Genomic_DNA"/>
</dbReference>
<comment type="caution">
    <text evidence="11">The sequence shown here is derived from an EMBL/GenBank/DDBJ whole genome shotgun (WGS) entry which is preliminary data.</text>
</comment>
<name>A0A2S6MWU2_RHOGL</name>
<feature type="binding site" evidence="9">
    <location>
        <position position="237"/>
    </location>
    <ligand>
        <name>ATP</name>
        <dbReference type="ChEBI" id="CHEBI:30616"/>
    </ligand>
</feature>
<sequence>MTTNTFLDEAIERGFVFQCTDIDALRAAMQAGPITAYIGFDCTADSLHVGSLVQIMILRLLQKHGHKPLVLLGGGTTRIGDPSGKDESRQLLTDETIAANMAGIRRCFTPFLRFGDGSSDAVMANNADWLDTLGYIPLLREVGVHFTINRMLGFDSVKLRLEREQPLTFLEFNYMILQSFDFRELNRRHGVTLQIGGSDQWGNIVAGMELTRRTDGKAVHGLTTPLITTASGGKMGKTAQGAIWLTADRLSAYDYWQFWRNTEDGDVGRFLRLFTDLPLDEITRLEALGGAEINEAKKVLATAATSLAHGADQAALAAETARRAFEEGEAASTLPSVTVPAAELQAGIPAFRLFALAGLATSNAEARRLIRGGGARVNDATVTDEGQPIGSDLLRDGAIKLSAGRKQHRLVKVE</sequence>
<dbReference type="FunFam" id="3.40.50.620:FF:000008">
    <property type="entry name" value="Tyrosine--tRNA ligase"/>
    <property type="match status" value="1"/>
</dbReference>
<dbReference type="GO" id="GO:0004831">
    <property type="term" value="F:tyrosine-tRNA ligase activity"/>
    <property type="evidence" value="ECO:0007669"/>
    <property type="project" value="UniProtKB-UniRule"/>
</dbReference>
<evidence type="ECO:0000256" key="5">
    <source>
        <dbReference type="ARBA" id="ARBA00022884"/>
    </source>
</evidence>
<dbReference type="EC" id="6.1.1.1" evidence="9"/>
<dbReference type="SUPFAM" id="SSF55174">
    <property type="entry name" value="Alpha-L RNA-binding motif"/>
    <property type="match status" value="1"/>
</dbReference>
<keyword evidence="1 9" id="KW-0963">Cytoplasm</keyword>
<dbReference type="CDD" id="cd00165">
    <property type="entry name" value="S4"/>
    <property type="match status" value="1"/>
</dbReference>
<feature type="binding site" evidence="9">
    <location>
        <position position="174"/>
    </location>
    <ligand>
        <name>L-tyrosine</name>
        <dbReference type="ChEBI" id="CHEBI:58315"/>
    </ligand>
</feature>
<comment type="subcellular location">
    <subcellularLocation>
        <location evidence="9">Cytoplasm</location>
    </subcellularLocation>
</comment>
<dbReference type="SUPFAM" id="SSF52374">
    <property type="entry name" value="Nucleotidylyl transferase"/>
    <property type="match status" value="1"/>
</dbReference>
<dbReference type="HAMAP" id="MF_02006">
    <property type="entry name" value="Tyr_tRNA_synth_type1"/>
    <property type="match status" value="1"/>
</dbReference>